<protein>
    <submittedName>
        <fullName evidence="4">Ubiquitin carboxyl-terminal hydrolase</fullName>
    </submittedName>
</protein>
<dbReference type="Gene3D" id="3.30.40.10">
    <property type="entry name" value="Zinc/RING finger domain, C3HC4 (zinc finger)"/>
    <property type="match status" value="1"/>
</dbReference>
<sequence length="138" mass="16108">MSGHMYLEKRNLNVDAIPRSCQTDKVLGFAFIVGVVNCGRYVNGHAKAHFEENVDHMICMDCDNYAAYCYVCDDFVINDTKELNILREQLQPIKETEVSKEKFPVKRSNKTEEEENKRYKRHKKGVNKRFIVKLVCLD</sequence>
<dbReference type="GO" id="GO:0008270">
    <property type="term" value="F:zinc ion binding"/>
    <property type="evidence" value="ECO:0007669"/>
    <property type="project" value="UniProtKB-KW"/>
</dbReference>
<feature type="domain" description="UBP-type" evidence="3">
    <location>
        <begin position="1"/>
        <end position="97"/>
    </location>
</feature>
<evidence type="ECO:0000256" key="1">
    <source>
        <dbReference type="PROSITE-ProRule" id="PRU00502"/>
    </source>
</evidence>
<keyword evidence="4" id="KW-0378">Hydrolase</keyword>
<proteinExistence type="predicted"/>
<dbReference type="PROSITE" id="PS50271">
    <property type="entry name" value="ZF_UBP"/>
    <property type="match status" value="1"/>
</dbReference>
<comment type="caution">
    <text evidence="4">The sequence shown here is derived from an EMBL/GenBank/DDBJ whole genome shotgun (WGS) entry which is preliminary data.</text>
</comment>
<reference evidence="4 5" key="1">
    <citation type="submission" date="2021-06" db="EMBL/GenBank/DDBJ databases">
        <title>Caerostris extrusa draft genome.</title>
        <authorList>
            <person name="Kono N."/>
            <person name="Arakawa K."/>
        </authorList>
    </citation>
    <scope>NUCLEOTIDE SEQUENCE [LARGE SCALE GENOMIC DNA]</scope>
</reference>
<dbReference type="GO" id="GO:0016787">
    <property type="term" value="F:hydrolase activity"/>
    <property type="evidence" value="ECO:0007669"/>
    <property type="project" value="UniProtKB-KW"/>
</dbReference>
<dbReference type="InterPro" id="IPR013083">
    <property type="entry name" value="Znf_RING/FYVE/PHD"/>
</dbReference>
<accession>A0AAV4W3P5</accession>
<dbReference type="Proteomes" id="UP001054945">
    <property type="component" value="Unassembled WGS sequence"/>
</dbReference>
<dbReference type="InterPro" id="IPR001607">
    <property type="entry name" value="Znf_UBP"/>
</dbReference>
<feature type="compositionally biased region" description="Basic and acidic residues" evidence="2">
    <location>
        <begin position="101"/>
        <end position="117"/>
    </location>
</feature>
<keyword evidence="1" id="KW-0479">Metal-binding</keyword>
<name>A0AAV4W3P5_CAEEX</name>
<evidence type="ECO:0000313" key="4">
    <source>
        <dbReference type="EMBL" id="GIY76514.1"/>
    </source>
</evidence>
<evidence type="ECO:0000259" key="3">
    <source>
        <dbReference type="PROSITE" id="PS50271"/>
    </source>
</evidence>
<keyword evidence="1" id="KW-0862">Zinc</keyword>
<evidence type="ECO:0000313" key="5">
    <source>
        <dbReference type="Proteomes" id="UP001054945"/>
    </source>
</evidence>
<dbReference type="Pfam" id="PF02148">
    <property type="entry name" value="zf-UBP"/>
    <property type="match status" value="1"/>
</dbReference>
<dbReference type="SUPFAM" id="SSF57850">
    <property type="entry name" value="RING/U-box"/>
    <property type="match status" value="1"/>
</dbReference>
<keyword evidence="1" id="KW-0863">Zinc-finger</keyword>
<dbReference type="EMBL" id="BPLR01015494">
    <property type="protein sequence ID" value="GIY76514.1"/>
    <property type="molecule type" value="Genomic_DNA"/>
</dbReference>
<gene>
    <name evidence="4" type="primary">Usp3</name>
    <name evidence="4" type="ORF">CEXT_362581</name>
</gene>
<evidence type="ECO:0000256" key="2">
    <source>
        <dbReference type="SAM" id="MobiDB-lite"/>
    </source>
</evidence>
<keyword evidence="5" id="KW-1185">Reference proteome</keyword>
<organism evidence="4 5">
    <name type="scientific">Caerostris extrusa</name>
    <name type="common">Bark spider</name>
    <name type="synonym">Caerostris bankana</name>
    <dbReference type="NCBI Taxonomy" id="172846"/>
    <lineage>
        <taxon>Eukaryota</taxon>
        <taxon>Metazoa</taxon>
        <taxon>Ecdysozoa</taxon>
        <taxon>Arthropoda</taxon>
        <taxon>Chelicerata</taxon>
        <taxon>Arachnida</taxon>
        <taxon>Araneae</taxon>
        <taxon>Araneomorphae</taxon>
        <taxon>Entelegynae</taxon>
        <taxon>Araneoidea</taxon>
        <taxon>Araneidae</taxon>
        <taxon>Caerostris</taxon>
    </lineage>
</organism>
<dbReference type="AlphaFoldDB" id="A0AAV4W3P5"/>
<feature type="region of interest" description="Disordered" evidence="2">
    <location>
        <begin position="101"/>
        <end position="120"/>
    </location>
</feature>